<gene>
    <name evidence="2" type="ORF">EWM64_g8905</name>
</gene>
<dbReference type="Proteomes" id="UP000298061">
    <property type="component" value="Unassembled WGS sequence"/>
</dbReference>
<evidence type="ECO:0000313" key="3">
    <source>
        <dbReference type="Proteomes" id="UP000298061"/>
    </source>
</evidence>
<protein>
    <submittedName>
        <fullName evidence="2">Uncharacterized protein</fullName>
    </submittedName>
</protein>
<dbReference type="OrthoDB" id="160374at2759"/>
<feature type="compositionally biased region" description="Polar residues" evidence="1">
    <location>
        <begin position="1"/>
        <end position="10"/>
    </location>
</feature>
<feature type="region of interest" description="Disordered" evidence="1">
    <location>
        <begin position="1"/>
        <end position="25"/>
    </location>
</feature>
<dbReference type="STRING" id="135208.A0A4Y9ZNL0"/>
<reference evidence="2 3" key="1">
    <citation type="submission" date="2019-02" db="EMBL/GenBank/DDBJ databases">
        <title>Genome sequencing of the rare red list fungi Hericium alpestre (H. flagellum).</title>
        <authorList>
            <person name="Buettner E."/>
            <person name="Kellner H."/>
        </authorList>
    </citation>
    <scope>NUCLEOTIDE SEQUENCE [LARGE SCALE GENOMIC DNA]</scope>
    <source>
        <strain evidence="2 3">DSM 108284</strain>
    </source>
</reference>
<accession>A0A4Y9ZNL0</accession>
<name>A0A4Y9ZNL0_9AGAM</name>
<dbReference type="AlphaFoldDB" id="A0A4Y9ZNL0"/>
<feature type="non-terminal residue" evidence="2">
    <location>
        <position position="489"/>
    </location>
</feature>
<keyword evidence="3" id="KW-1185">Reference proteome</keyword>
<dbReference type="EMBL" id="SFCI01001715">
    <property type="protein sequence ID" value="TFY75108.1"/>
    <property type="molecule type" value="Genomic_DNA"/>
</dbReference>
<organism evidence="2 3">
    <name type="scientific">Hericium alpestre</name>
    <dbReference type="NCBI Taxonomy" id="135208"/>
    <lineage>
        <taxon>Eukaryota</taxon>
        <taxon>Fungi</taxon>
        <taxon>Dikarya</taxon>
        <taxon>Basidiomycota</taxon>
        <taxon>Agaricomycotina</taxon>
        <taxon>Agaricomycetes</taxon>
        <taxon>Russulales</taxon>
        <taxon>Hericiaceae</taxon>
        <taxon>Hericium</taxon>
    </lineage>
</organism>
<evidence type="ECO:0000313" key="2">
    <source>
        <dbReference type="EMBL" id="TFY75108.1"/>
    </source>
</evidence>
<comment type="caution">
    <text evidence="2">The sequence shown here is derived from an EMBL/GenBank/DDBJ whole genome shotgun (WGS) entry which is preliminary data.</text>
</comment>
<sequence length="489" mass="53001">MEYLQSSQSFVRALKAPNDPPKDGDPLKIEIARQAWDAPSFHVPNKGETIVDWLLTRLLKDRTRPPASNPVLDTRYWQLLHDVVCPPSSPDAADAVRRNKTWLLPLLNRTPIAPMITSLFTLSQSIAARAELYSTSSPALTLLWPFAVQKVTPDALLECFGALLGALASASETEPALRRNEGLQNIVHMLTASMRSAFSNSSNKKKLHQSFIQNHLATWLRSVAPLPNEDVATVYASDVFDAGVDILFNSDTLKQLAEAPASADLFVSLQTTAGDHPSAVLVSLSRVLAAFVHVARAVGMRFFIAGESVLEQLGNGDGADVWRARIALLKIVETDALFGMEQEEAAACLKQVVNLCIAALGSPPSGSQSLTPDVFSLSYVCRDSGANIDVVFETLCVLTRIDHDLIDPSIPSIIPRILTDSCPSTGPSAQLLSIILTYHNTTRTLPTHLSRILASLLQPPPTAHIPTFYTHATASPLLAHGHLDKLARA</sequence>
<proteinExistence type="predicted"/>
<evidence type="ECO:0000256" key="1">
    <source>
        <dbReference type="SAM" id="MobiDB-lite"/>
    </source>
</evidence>